<sequence length="188" mass="20373">MKFRWVGALLLSVAAYYVYLPLPSGVSEPWKLMLHVAHSLGACHRVHLLNRAISWVEVTDARSSPTVHVTDSTLGGVPTRVFQPIGGEGLKRGVIYFHGGGWALCSGMRSYDLLCRKMAEDLDAVIMSVDYRLAPEAVFPDQYHDAVAASRAFLSAEVLQRYGIDPERVCASGDSAGGNLAAAVVQEV</sequence>
<dbReference type="PANTHER" id="PTHR48081:SF29">
    <property type="entry name" value="NEUTRAL CHOLESTEROL ESTER HYDROLASE 1"/>
    <property type="match status" value="1"/>
</dbReference>
<dbReference type="Gene3D" id="3.40.50.1820">
    <property type="entry name" value="alpha/beta hydrolase"/>
    <property type="match status" value="1"/>
</dbReference>
<evidence type="ECO:0000313" key="3">
    <source>
        <dbReference type="Ensembl" id="ENSOSIP00000022040.1"/>
    </source>
</evidence>
<accession>A0A8C8DQF8</accession>
<dbReference type="Ensembl" id="ENSOSIT00000023289.1">
    <property type="protein sequence ID" value="ENSOSIP00000022040.1"/>
    <property type="gene ID" value="ENSOSIG00000011624.1"/>
</dbReference>
<dbReference type="Proteomes" id="UP000694383">
    <property type="component" value="Unplaced"/>
</dbReference>
<dbReference type="InterPro" id="IPR050300">
    <property type="entry name" value="GDXG_lipolytic_enzyme"/>
</dbReference>
<organism evidence="3 4">
    <name type="scientific">Oryzias sinensis</name>
    <name type="common">Chinese medaka</name>
    <dbReference type="NCBI Taxonomy" id="183150"/>
    <lineage>
        <taxon>Eukaryota</taxon>
        <taxon>Metazoa</taxon>
        <taxon>Chordata</taxon>
        <taxon>Craniata</taxon>
        <taxon>Vertebrata</taxon>
        <taxon>Euteleostomi</taxon>
        <taxon>Actinopterygii</taxon>
        <taxon>Neopterygii</taxon>
        <taxon>Teleostei</taxon>
        <taxon>Neoteleostei</taxon>
        <taxon>Acanthomorphata</taxon>
        <taxon>Ovalentaria</taxon>
        <taxon>Atherinomorphae</taxon>
        <taxon>Beloniformes</taxon>
        <taxon>Adrianichthyidae</taxon>
        <taxon>Oryziinae</taxon>
        <taxon>Oryzias</taxon>
    </lineage>
</organism>
<dbReference type="SUPFAM" id="SSF53474">
    <property type="entry name" value="alpha/beta-Hydrolases"/>
    <property type="match status" value="1"/>
</dbReference>
<evidence type="ECO:0000259" key="2">
    <source>
        <dbReference type="Pfam" id="PF07859"/>
    </source>
</evidence>
<dbReference type="GeneTree" id="ENSGT00940000156699"/>
<dbReference type="InterPro" id="IPR013094">
    <property type="entry name" value="AB_hydrolase_3"/>
</dbReference>
<dbReference type="GO" id="GO:0016787">
    <property type="term" value="F:hydrolase activity"/>
    <property type="evidence" value="ECO:0007669"/>
    <property type="project" value="UniProtKB-KW"/>
</dbReference>
<reference evidence="3" key="1">
    <citation type="submission" date="2025-08" db="UniProtKB">
        <authorList>
            <consortium name="Ensembl"/>
        </authorList>
    </citation>
    <scope>IDENTIFICATION</scope>
</reference>
<name>A0A8C8DQF8_9TELE</name>
<keyword evidence="1" id="KW-0378">Hydrolase</keyword>
<proteinExistence type="predicted"/>
<dbReference type="Pfam" id="PF07859">
    <property type="entry name" value="Abhydrolase_3"/>
    <property type="match status" value="1"/>
</dbReference>
<dbReference type="InterPro" id="IPR029058">
    <property type="entry name" value="AB_hydrolase_fold"/>
</dbReference>
<evidence type="ECO:0000256" key="1">
    <source>
        <dbReference type="ARBA" id="ARBA00022801"/>
    </source>
</evidence>
<reference evidence="3" key="2">
    <citation type="submission" date="2025-09" db="UniProtKB">
        <authorList>
            <consortium name="Ensembl"/>
        </authorList>
    </citation>
    <scope>IDENTIFICATION</scope>
</reference>
<dbReference type="PANTHER" id="PTHR48081">
    <property type="entry name" value="AB HYDROLASE SUPERFAMILY PROTEIN C4A8.06C"/>
    <property type="match status" value="1"/>
</dbReference>
<keyword evidence="4" id="KW-1185">Reference proteome</keyword>
<protein>
    <recommendedName>
        <fullName evidence="2">Alpha/beta hydrolase fold-3 domain-containing protein</fullName>
    </recommendedName>
</protein>
<dbReference type="AlphaFoldDB" id="A0A8C8DQF8"/>
<evidence type="ECO:0000313" key="4">
    <source>
        <dbReference type="Proteomes" id="UP000694383"/>
    </source>
</evidence>
<feature type="domain" description="Alpha/beta hydrolase fold-3" evidence="2">
    <location>
        <begin position="94"/>
        <end position="187"/>
    </location>
</feature>